<proteinExistence type="predicted"/>
<dbReference type="SUPFAM" id="SSF46785">
    <property type="entry name" value="Winged helix' DNA-binding domain"/>
    <property type="match status" value="1"/>
</dbReference>
<dbReference type="AlphaFoldDB" id="A0AAU7T5A7"/>
<feature type="domain" description="HTH iclR-type" evidence="4">
    <location>
        <begin position="7"/>
        <end position="68"/>
    </location>
</feature>
<dbReference type="Pfam" id="PF09339">
    <property type="entry name" value="HTH_IclR"/>
    <property type="match status" value="1"/>
</dbReference>
<dbReference type="InterPro" id="IPR014757">
    <property type="entry name" value="Tscrpt_reg_IclR_C"/>
</dbReference>
<gene>
    <name evidence="6" type="ORF">ABN611_25720</name>
</gene>
<keyword evidence="1" id="KW-0805">Transcription regulation</keyword>
<dbReference type="InterPro" id="IPR050707">
    <property type="entry name" value="HTH_MetabolicPath_Reg"/>
</dbReference>
<dbReference type="InterPro" id="IPR036388">
    <property type="entry name" value="WH-like_DNA-bd_sf"/>
</dbReference>
<evidence type="ECO:0000256" key="2">
    <source>
        <dbReference type="ARBA" id="ARBA00023125"/>
    </source>
</evidence>
<dbReference type="GO" id="GO:0003677">
    <property type="term" value="F:DNA binding"/>
    <property type="evidence" value="ECO:0007669"/>
    <property type="project" value="UniProtKB-KW"/>
</dbReference>
<sequence>MKPAQPNQSLIDGLACLQALAAHGRPIGSRELGRALGLEPTRVNRLLKTLAFVGLAQQDENRKYLPGPGIHALAAQSLRGSGLIRRALGPLESLFDLELQVAMGVLWGDQVCYLYLHSPGETAAEGIGQSPLYPAAWSGLGQALLADLTDDEVRSLYAEGRHLVAPTGPAVDLDELLEQLAEVRKQGYAVPQTLESQGVRTLGVTLDRDQAAIGVAGRFTDRRIPAILRRLEKVARAIDAA</sequence>
<dbReference type="RefSeq" id="WP_350274800.1">
    <property type="nucleotide sequence ID" value="NZ_CP158165.1"/>
</dbReference>
<name>A0AAU7T5A7_9ACTN</name>
<dbReference type="PANTHER" id="PTHR30136">
    <property type="entry name" value="HELIX-TURN-HELIX TRANSCRIPTIONAL REGULATOR, ICLR FAMILY"/>
    <property type="match status" value="1"/>
</dbReference>
<dbReference type="PROSITE" id="PS51078">
    <property type="entry name" value="ICLR_ED"/>
    <property type="match status" value="1"/>
</dbReference>
<evidence type="ECO:0000256" key="3">
    <source>
        <dbReference type="ARBA" id="ARBA00023163"/>
    </source>
</evidence>
<dbReference type="InterPro" id="IPR029016">
    <property type="entry name" value="GAF-like_dom_sf"/>
</dbReference>
<evidence type="ECO:0000259" key="5">
    <source>
        <dbReference type="PROSITE" id="PS51078"/>
    </source>
</evidence>
<dbReference type="Pfam" id="PF01614">
    <property type="entry name" value="IclR_C"/>
    <property type="match status" value="1"/>
</dbReference>
<dbReference type="GO" id="GO:0045892">
    <property type="term" value="P:negative regulation of DNA-templated transcription"/>
    <property type="evidence" value="ECO:0007669"/>
    <property type="project" value="TreeGrafter"/>
</dbReference>
<dbReference type="PANTHER" id="PTHR30136:SF34">
    <property type="entry name" value="TRANSCRIPTIONAL REGULATOR"/>
    <property type="match status" value="1"/>
</dbReference>
<dbReference type="PROSITE" id="PS51077">
    <property type="entry name" value="HTH_ICLR"/>
    <property type="match status" value="1"/>
</dbReference>
<dbReference type="InterPro" id="IPR036390">
    <property type="entry name" value="WH_DNA-bd_sf"/>
</dbReference>
<reference evidence="6" key="1">
    <citation type="submission" date="2024-06" db="EMBL/GenBank/DDBJ databases">
        <title>Kribbella sp. strain HUAS MG21 genome sequences.</title>
        <authorList>
            <person name="Mo P."/>
        </authorList>
    </citation>
    <scope>NUCLEOTIDE SEQUENCE</scope>
    <source>
        <strain evidence="6">HUAS MG21</strain>
    </source>
</reference>
<dbReference type="GO" id="GO:0003700">
    <property type="term" value="F:DNA-binding transcription factor activity"/>
    <property type="evidence" value="ECO:0007669"/>
    <property type="project" value="TreeGrafter"/>
</dbReference>
<dbReference type="Gene3D" id="1.10.10.10">
    <property type="entry name" value="Winged helix-like DNA-binding domain superfamily/Winged helix DNA-binding domain"/>
    <property type="match status" value="1"/>
</dbReference>
<dbReference type="SUPFAM" id="SSF55781">
    <property type="entry name" value="GAF domain-like"/>
    <property type="match status" value="1"/>
</dbReference>
<evidence type="ECO:0000259" key="4">
    <source>
        <dbReference type="PROSITE" id="PS51077"/>
    </source>
</evidence>
<dbReference type="EMBL" id="CP158165">
    <property type="protein sequence ID" value="XBV21950.1"/>
    <property type="molecule type" value="Genomic_DNA"/>
</dbReference>
<accession>A0AAU7T5A7</accession>
<protein>
    <submittedName>
        <fullName evidence="6">IclR family transcriptional regulator C-terminal domain-containing protein</fullName>
    </submittedName>
</protein>
<organism evidence="6">
    <name type="scientific">Kribbella sp. HUAS MG21</name>
    <dbReference type="NCBI Taxonomy" id="3160966"/>
    <lineage>
        <taxon>Bacteria</taxon>
        <taxon>Bacillati</taxon>
        <taxon>Actinomycetota</taxon>
        <taxon>Actinomycetes</taxon>
        <taxon>Propionibacteriales</taxon>
        <taxon>Kribbellaceae</taxon>
        <taxon>Kribbella</taxon>
    </lineage>
</organism>
<evidence type="ECO:0000256" key="1">
    <source>
        <dbReference type="ARBA" id="ARBA00023015"/>
    </source>
</evidence>
<dbReference type="SMART" id="SM00346">
    <property type="entry name" value="HTH_ICLR"/>
    <property type="match status" value="1"/>
</dbReference>
<feature type="domain" description="IclR-ED" evidence="5">
    <location>
        <begin position="69"/>
        <end position="241"/>
    </location>
</feature>
<evidence type="ECO:0000313" key="6">
    <source>
        <dbReference type="EMBL" id="XBV21950.1"/>
    </source>
</evidence>
<keyword evidence="3" id="KW-0804">Transcription</keyword>
<keyword evidence="2" id="KW-0238">DNA-binding</keyword>
<dbReference type="InterPro" id="IPR005471">
    <property type="entry name" value="Tscrpt_reg_IclR_N"/>
</dbReference>
<dbReference type="Gene3D" id="3.30.450.40">
    <property type="match status" value="1"/>
</dbReference>